<evidence type="ECO:0000256" key="1">
    <source>
        <dbReference type="SAM" id="Phobius"/>
    </source>
</evidence>
<accession>A0A972K3U9</accession>
<keyword evidence="1" id="KW-1133">Transmembrane helix</keyword>
<protein>
    <submittedName>
        <fullName evidence="2">Cytochrome c oxidase subunit 2A</fullName>
    </submittedName>
</protein>
<gene>
    <name evidence="2" type="ORF">GC093_24165</name>
</gene>
<keyword evidence="1" id="KW-0472">Membrane</keyword>
<dbReference type="InterPro" id="IPR012538">
    <property type="entry name" value="Cyt_c_oxidase_su2a"/>
</dbReference>
<keyword evidence="3" id="KW-1185">Reference proteome</keyword>
<evidence type="ECO:0000313" key="2">
    <source>
        <dbReference type="EMBL" id="NOU96293.1"/>
    </source>
</evidence>
<feature type="transmembrane region" description="Helical" evidence="1">
    <location>
        <begin position="16"/>
        <end position="39"/>
    </location>
</feature>
<proteinExistence type="predicted"/>
<evidence type="ECO:0000313" key="3">
    <source>
        <dbReference type="Proteomes" id="UP000641588"/>
    </source>
</evidence>
<sequence length="41" mass="4469">MGEQHKHEEASLKGTLVAVMLLGAFLVLTWVGVFVLFIARG</sequence>
<reference evidence="2" key="1">
    <citation type="submission" date="2019-10" db="EMBL/GenBank/DDBJ databases">
        <title>Description of Paenibacillus glebae sp. nov.</title>
        <authorList>
            <person name="Carlier A."/>
            <person name="Qi S."/>
        </authorList>
    </citation>
    <scope>NUCLEOTIDE SEQUENCE</scope>
    <source>
        <strain evidence="2">LMG 31456</strain>
    </source>
</reference>
<dbReference type="RefSeq" id="WP_171654521.1">
    <property type="nucleotide sequence ID" value="NZ_WHOD01000095.1"/>
</dbReference>
<dbReference type="Pfam" id="PF08113">
    <property type="entry name" value="CoxIIa"/>
    <property type="match status" value="1"/>
</dbReference>
<dbReference type="AlphaFoldDB" id="A0A972K3U9"/>
<keyword evidence="1" id="KW-0812">Transmembrane</keyword>
<dbReference type="Proteomes" id="UP000641588">
    <property type="component" value="Unassembled WGS sequence"/>
</dbReference>
<dbReference type="EMBL" id="WHOD01000095">
    <property type="protein sequence ID" value="NOU96293.1"/>
    <property type="molecule type" value="Genomic_DNA"/>
</dbReference>
<organism evidence="2 3">
    <name type="scientific">Paenibacillus foliorum</name>
    <dbReference type="NCBI Taxonomy" id="2654974"/>
    <lineage>
        <taxon>Bacteria</taxon>
        <taxon>Bacillati</taxon>
        <taxon>Bacillota</taxon>
        <taxon>Bacilli</taxon>
        <taxon>Bacillales</taxon>
        <taxon>Paenibacillaceae</taxon>
        <taxon>Paenibacillus</taxon>
    </lineage>
</organism>
<name>A0A972K3U9_9BACL</name>
<comment type="caution">
    <text evidence="2">The sequence shown here is derived from an EMBL/GenBank/DDBJ whole genome shotgun (WGS) entry which is preliminary data.</text>
</comment>